<keyword evidence="3" id="KW-0813">Transport</keyword>
<evidence type="ECO:0000313" key="16">
    <source>
        <dbReference type="Proteomes" id="UP001161064"/>
    </source>
</evidence>
<feature type="transmembrane region" description="Helical" evidence="14">
    <location>
        <begin position="287"/>
        <end position="307"/>
    </location>
</feature>
<feature type="transmembrane region" description="Helical" evidence="14">
    <location>
        <begin position="224"/>
        <end position="242"/>
    </location>
</feature>
<dbReference type="PANTHER" id="PTHR48086:SF3">
    <property type="entry name" value="SODIUM_PROLINE SYMPORTER"/>
    <property type="match status" value="1"/>
</dbReference>
<evidence type="ECO:0000256" key="8">
    <source>
        <dbReference type="ARBA" id="ARBA00023053"/>
    </source>
</evidence>
<evidence type="ECO:0000256" key="5">
    <source>
        <dbReference type="ARBA" id="ARBA00022692"/>
    </source>
</evidence>
<keyword evidence="7 14" id="KW-1133">Transmembrane helix</keyword>
<dbReference type="EMBL" id="BPFZ01000014">
    <property type="protein sequence ID" value="GIU67796.1"/>
    <property type="molecule type" value="Genomic_DNA"/>
</dbReference>
<comment type="caution">
    <text evidence="15">The sequence shown here is derived from an EMBL/GenBank/DDBJ whole genome shotgun (WGS) entry which is preliminary data.</text>
</comment>
<name>A0ABQ4PXK5_9PROT</name>
<evidence type="ECO:0000256" key="9">
    <source>
        <dbReference type="ARBA" id="ARBA00023065"/>
    </source>
</evidence>
<feature type="transmembrane region" description="Helical" evidence="14">
    <location>
        <begin position="579"/>
        <end position="600"/>
    </location>
</feature>
<keyword evidence="4" id="KW-1003">Cell membrane</keyword>
<comment type="catalytic activity">
    <reaction evidence="12">
        <text>L-proline(in) + Na(+)(in) = L-proline(out) + Na(+)(out)</text>
        <dbReference type="Rhea" id="RHEA:28967"/>
        <dbReference type="ChEBI" id="CHEBI:29101"/>
        <dbReference type="ChEBI" id="CHEBI:60039"/>
    </reaction>
</comment>
<evidence type="ECO:0000256" key="12">
    <source>
        <dbReference type="ARBA" id="ARBA00033708"/>
    </source>
</evidence>
<dbReference type="InterPro" id="IPR038377">
    <property type="entry name" value="Na/Glc_symporter_sf"/>
</dbReference>
<feature type="transmembrane region" description="Helical" evidence="14">
    <location>
        <begin position="340"/>
        <end position="358"/>
    </location>
</feature>
<feature type="transmembrane region" description="Helical" evidence="14">
    <location>
        <begin position="459"/>
        <end position="477"/>
    </location>
</feature>
<keyword evidence="11" id="KW-0739">Sodium transport</keyword>
<dbReference type="InterPro" id="IPR050277">
    <property type="entry name" value="Sodium:Solute_Symporter"/>
</dbReference>
<feature type="transmembrane region" description="Helical" evidence="14">
    <location>
        <begin position="606"/>
        <end position="625"/>
    </location>
</feature>
<feature type="transmembrane region" description="Helical" evidence="14">
    <location>
        <begin position="7"/>
        <end position="26"/>
    </location>
</feature>
<comment type="subcellular location">
    <subcellularLocation>
        <location evidence="1">Cell membrane</location>
        <topology evidence="1">Multi-pass membrane protein</topology>
    </subcellularLocation>
</comment>
<evidence type="ECO:0000256" key="6">
    <source>
        <dbReference type="ARBA" id="ARBA00022847"/>
    </source>
</evidence>
<evidence type="ECO:0000256" key="1">
    <source>
        <dbReference type="ARBA" id="ARBA00004651"/>
    </source>
</evidence>
<gene>
    <name evidence="15" type="ORF">PsB1_1950</name>
</gene>
<feature type="transmembrane region" description="Helical" evidence="14">
    <location>
        <begin position="82"/>
        <end position="100"/>
    </location>
</feature>
<evidence type="ECO:0000256" key="13">
    <source>
        <dbReference type="RuleBase" id="RU362091"/>
    </source>
</evidence>
<keyword evidence="6" id="KW-0769">Symport</keyword>
<evidence type="ECO:0000256" key="10">
    <source>
        <dbReference type="ARBA" id="ARBA00023136"/>
    </source>
</evidence>
<dbReference type="Gene3D" id="1.20.1730.10">
    <property type="entry name" value="Sodium/glucose cotransporter"/>
    <property type="match status" value="1"/>
</dbReference>
<feature type="transmembrane region" description="Helical" evidence="14">
    <location>
        <begin position="198"/>
        <end position="218"/>
    </location>
</feature>
<evidence type="ECO:0000313" key="15">
    <source>
        <dbReference type="EMBL" id="GIU67796.1"/>
    </source>
</evidence>
<keyword evidence="5 14" id="KW-0812">Transmembrane</keyword>
<feature type="transmembrane region" description="Helical" evidence="14">
    <location>
        <begin position="434"/>
        <end position="453"/>
    </location>
</feature>
<reference evidence="15" key="2">
    <citation type="journal article" date="2023" name="ISME Commun">
        <title>Characterization of a bloom-associated alphaproteobacterial lineage, 'Candidatus Phycosocius': insights into freshwater algal-bacterial interactions.</title>
        <authorList>
            <person name="Tanabe Y."/>
            <person name="Yamaguchi H."/>
            <person name="Yoshida M."/>
            <person name="Kai A."/>
            <person name="Okazaki Y."/>
        </authorList>
    </citation>
    <scope>NUCLEOTIDE SEQUENCE</scope>
    <source>
        <strain evidence="15">BOTRYCO-1</strain>
    </source>
</reference>
<evidence type="ECO:0000256" key="2">
    <source>
        <dbReference type="ARBA" id="ARBA00006434"/>
    </source>
</evidence>
<feature type="transmembrane region" description="Helical" evidence="14">
    <location>
        <begin position="515"/>
        <end position="534"/>
    </location>
</feature>
<evidence type="ECO:0000256" key="7">
    <source>
        <dbReference type="ARBA" id="ARBA00022989"/>
    </source>
</evidence>
<feature type="transmembrane region" description="Helical" evidence="14">
    <location>
        <begin position="395"/>
        <end position="414"/>
    </location>
</feature>
<sequence>MMKLPPLDLAIVAAYLALTIFIGFWISKRASTGMRSYFLGGNQLPWYALGLSNASGMFDVAGTMWLVSILFVYGLKSIWLPWLWPVFNQVFLMVFLSIWLRRSGVMTGAEWIIFRFGDGRSARLSHLSIVLFALILVLAYMAYGFLGIGKLTAQFVPFNLADYFHLQVFLPEHLRLPNLDAAGLNERTRLLADYNDRAYGVIIIALTAVYVIKGGMYSVVFTEVMQFIVMTITCLAIAWVAMAHTDAKSIMQAIPDGWSNPFFGWNLELDWAKLLPSANEKIASEGYSLFTIFFMLVLFKGILTSLAGPAPNYDMQRVLSARSPTDAAKMSGFVSLVLNPPRYLMIAGLTVLALVHFSDELRAMGKGADYEAILPFTLGEFLPTGLLGLTLAGLLAAFMSSFAAPLNAAPAYIVNDIYKKYINPEASEKKLVGLSYLVSIAFVVIGTGFGLFLHSIDSALNWITAGLYGGYTAANVVKWYWWRMNGWGYFWGMVAGIIFALILGIPALNLNPLQAFPFFFAICLACVVSASLLTPATEMAVLERFYIKTRPWGFWGPVQKSLQDRGAGVAPNTSFKIDAFNIIVGIIWQTSLVAAPIFFVTQNWTAFGACAALAGVTTLILKIYWWDRLEDYPKDYKGEASDDHIRILKADH</sequence>
<dbReference type="PANTHER" id="PTHR48086">
    <property type="entry name" value="SODIUM/PROLINE SYMPORTER-RELATED"/>
    <property type="match status" value="1"/>
</dbReference>
<dbReference type="InterPro" id="IPR001734">
    <property type="entry name" value="Na/solute_symporter"/>
</dbReference>
<evidence type="ECO:0000256" key="3">
    <source>
        <dbReference type="ARBA" id="ARBA00022448"/>
    </source>
</evidence>
<keyword evidence="9" id="KW-0406">Ion transport</keyword>
<feature type="transmembrane region" description="Helical" evidence="14">
    <location>
        <begin position="124"/>
        <end position="146"/>
    </location>
</feature>
<proteinExistence type="inferred from homology"/>
<reference evidence="15" key="1">
    <citation type="submission" date="2021-05" db="EMBL/GenBank/DDBJ databases">
        <authorList>
            <person name="Tanabe Y."/>
        </authorList>
    </citation>
    <scope>NUCLEOTIDE SEQUENCE</scope>
    <source>
        <strain evidence="15">BOTRYCO-1</strain>
    </source>
</reference>
<keyword evidence="8" id="KW-0915">Sodium</keyword>
<dbReference type="PROSITE" id="PS50283">
    <property type="entry name" value="NA_SOLUT_SYMP_3"/>
    <property type="match status" value="1"/>
</dbReference>
<dbReference type="Pfam" id="PF00474">
    <property type="entry name" value="SSF"/>
    <property type="match status" value="2"/>
</dbReference>
<evidence type="ECO:0000256" key="11">
    <source>
        <dbReference type="ARBA" id="ARBA00023201"/>
    </source>
</evidence>
<feature type="transmembrane region" description="Helical" evidence="14">
    <location>
        <begin position="46"/>
        <end position="75"/>
    </location>
</feature>
<keyword evidence="16" id="KW-1185">Reference proteome</keyword>
<keyword evidence="10 14" id="KW-0472">Membrane</keyword>
<evidence type="ECO:0000256" key="4">
    <source>
        <dbReference type="ARBA" id="ARBA00022475"/>
    </source>
</evidence>
<organism evidence="15 16">
    <name type="scientific">Candidatus Phycosocius spiralis</name>
    <dbReference type="NCBI Taxonomy" id="2815099"/>
    <lineage>
        <taxon>Bacteria</taxon>
        <taxon>Pseudomonadati</taxon>
        <taxon>Pseudomonadota</taxon>
        <taxon>Alphaproteobacteria</taxon>
        <taxon>Caulobacterales</taxon>
        <taxon>Caulobacterales incertae sedis</taxon>
        <taxon>Candidatus Phycosocius</taxon>
    </lineage>
</organism>
<protein>
    <submittedName>
        <fullName evidence="15">Sodium:solute symporter</fullName>
    </submittedName>
</protein>
<evidence type="ECO:0000256" key="14">
    <source>
        <dbReference type="SAM" id="Phobius"/>
    </source>
</evidence>
<accession>A0ABQ4PXK5</accession>
<feature type="transmembrane region" description="Helical" evidence="14">
    <location>
        <begin position="489"/>
        <end position="509"/>
    </location>
</feature>
<dbReference type="CDD" id="cd11477">
    <property type="entry name" value="SLC5sbd_u1"/>
    <property type="match status" value="1"/>
</dbReference>
<dbReference type="Proteomes" id="UP001161064">
    <property type="component" value="Unassembled WGS sequence"/>
</dbReference>
<dbReference type="RefSeq" id="WP_284360922.1">
    <property type="nucleotide sequence ID" value="NZ_BPFZ01000014.1"/>
</dbReference>
<comment type="similarity">
    <text evidence="2 13">Belongs to the sodium:solute symporter (SSF) (TC 2.A.21) family.</text>
</comment>